<feature type="transmembrane region" description="Helical" evidence="1">
    <location>
        <begin position="21"/>
        <end position="43"/>
    </location>
</feature>
<organism evidence="2 3">
    <name type="scientific">Lederbergia citri</name>
    <dbReference type="NCBI Taxonomy" id="2833580"/>
    <lineage>
        <taxon>Bacteria</taxon>
        <taxon>Bacillati</taxon>
        <taxon>Bacillota</taxon>
        <taxon>Bacilli</taxon>
        <taxon>Bacillales</taxon>
        <taxon>Bacillaceae</taxon>
        <taxon>Lederbergia</taxon>
    </lineage>
</organism>
<name>A0A942TCG3_9BACI</name>
<keyword evidence="3" id="KW-1185">Reference proteome</keyword>
<evidence type="ECO:0000313" key="2">
    <source>
        <dbReference type="EMBL" id="MBS4193762.1"/>
    </source>
</evidence>
<accession>A0A942TCG3</accession>
<comment type="caution">
    <text evidence="2">The sequence shown here is derived from an EMBL/GenBank/DDBJ whole genome shotgun (WGS) entry which is preliminary data.</text>
</comment>
<keyword evidence="1" id="KW-0472">Membrane</keyword>
<dbReference type="AlphaFoldDB" id="A0A942TCG3"/>
<evidence type="ECO:0000256" key="1">
    <source>
        <dbReference type="SAM" id="Phobius"/>
    </source>
</evidence>
<dbReference type="Proteomes" id="UP000681414">
    <property type="component" value="Unassembled WGS sequence"/>
</dbReference>
<protein>
    <submittedName>
        <fullName evidence="2">Uncharacterized protein</fullName>
    </submittedName>
</protein>
<evidence type="ECO:0000313" key="3">
    <source>
        <dbReference type="Proteomes" id="UP000681414"/>
    </source>
</evidence>
<keyword evidence="1" id="KW-1133">Transmembrane helix</keyword>
<dbReference type="RefSeq" id="WP_213123004.1">
    <property type="nucleotide sequence ID" value="NZ_JAGYPG010000001.1"/>
</dbReference>
<dbReference type="EMBL" id="JAGYPG010000001">
    <property type="protein sequence ID" value="MBS4193762.1"/>
    <property type="molecule type" value="Genomic_DNA"/>
</dbReference>
<sequence length="215" mass="24532">MKKPLKEILSGMTTSEKVKYIWDYYKFIIIGGIVLIILVASMVHSIVTKKEVVLNVVVMAGIYDPDYIDQLKDKLYDEFLTDKERDKSNIIIQTINSSSDQLDMKAGVDMQKMAAELSAGYIDFFIVDKDFFDNMNDQNQLMSFQKTSGITDWSVPNEHLHFSKENNEDITGIDISAIGLFNGMVKDGERIICVPANAKNTEYISRFLKYINKNI</sequence>
<reference evidence="2 3" key="1">
    <citation type="submission" date="2021-05" db="EMBL/GenBank/DDBJ databases">
        <title>Novel Bacillus species.</title>
        <authorList>
            <person name="Liu G."/>
        </authorList>
    </citation>
    <scope>NUCLEOTIDE SEQUENCE [LARGE SCALE GENOMIC DNA]</scope>
    <source>
        <strain evidence="3">FJAT-49780</strain>
    </source>
</reference>
<proteinExistence type="predicted"/>
<keyword evidence="1" id="KW-0812">Transmembrane</keyword>
<gene>
    <name evidence="2" type="ORF">KHA97_01590</name>
</gene>